<dbReference type="AlphaFoldDB" id="A0A1P8UCY3"/>
<evidence type="ECO:0000313" key="3">
    <source>
        <dbReference type="Proteomes" id="UP000243807"/>
    </source>
</evidence>
<feature type="transmembrane region" description="Helical" evidence="1">
    <location>
        <begin position="100"/>
        <end position="121"/>
    </location>
</feature>
<evidence type="ECO:0000313" key="2">
    <source>
        <dbReference type="EMBL" id="APZ41708.1"/>
    </source>
</evidence>
<protein>
    <submittedName>
        <fullName evidence="2">Regulator SirB</fullName>
    </submittedName>
</protein>
<dbReference type="EMBL" id="CP019434">
    <property type="protein sequence ID" value="APZ41708.1"/>
    <property type="molecule type" value="Genomic_DNA"/>
</dbReference>
<gene>
    <name evidence="2" type="ORF">BW247_00140</name>
</gene>
<feature type="transmembrane region" description="Helical" evidence="1">
    <location>
        <begin position="40"/>
        <end position="63"/>
    </location>
</feature>
<dbReference type="KEGG" id="afy:BW247_00140"/>
<dbReference type="PANTHER" id="PTHR39594">
    <property type="entry name" value="PROTEIN YCHQ"/>
    <property type="match status" value="1"/>
</dbReference>
<proteinExistence type="predicted"/>
<name>A0A1P8UCY3_9GAMM</name>
<dbReference type="Pfam" id="PF04247">
    <property type="entry name" value="SirB"/>
    <property type="match status" value="1"/>
</dbReference>
<feature type="transmembrane region" description="Helical" evidence="1">
    <location>
        <begin position="6"/>
        <end position="28"/>
    </location>
</feature>
<keyword evidence="1" id="KW-0472">Membrane</keyword>
<feature type="transmembrane region" description="Helical" evidence="1">
    <location>
        <begin position="69"/>
        <end position="88"/>
    </location>
</feature>
<dbReference type="InterPro" id="IPR007360">
    <property type="entry name" value="SirB"/>
</dbReference>
<dbReference type="GO" id="GO:0005886">
    <property type="term" value="C:plasma membrane"/>
    <property type="evidence" value="ECO:0007669"/>
    <property type="project" value="TreeGrafter"/>
</dbReference>
<dbReference type="RefSeq" id="WP_076835037.1">
    <property type="nucleotide sequence ID" value="NZ_CP019434.1"/>
</dbReference>
<keyword evidence="1" id="KW-1133">Transmembrane helix</keyword>
<dbReference type="PANTHER" id="PTHR39594:SF1">
    <property type="entry name" value="PROTEIN YCHQ"/>
    <property type="match status" value="1"/>
</dbReference>
<dbReference type="Proteomes" id="UP000243807">
    <property type="component" value="Chromosome"/>
</dbReference>
<keyword evidence="1" id="KW-0812">Transmembrane</keyword>
<keyword evidence="3" id="KW-1185">Reference proteome</keyword>
<reference evidence="2 3" key="1">
    <citation type="submission" date="2017-01" db="EMBL/GenBank/DDBJ databases">
        <title>Draft sequence of Acidihalobacter ferrooxidans strain DSM 14175 (strain V8).</title>
        <authorList>
            <person name="Khaleque H.N."/>
            <person name="Ramsay J.P."/>
            <person name="Murphy R.J.T."/>
            <person name="Kaksonen A.H."/>
            <person name="Boxall N.J."/>
            <person name="Watkin E.L.J."/>
        </authorList>
    </citation>
    <scope>NUCLEOTIDE SEQUENCE [LARGE SCALE GENOMIC DNA]</scope>
    <source>
        <strain evidence="2 3">V8</strain>
    </source>
</reference>
<evidence type="ECO:0000256" key="1">
    <source>
        <dbReference type="SAM" id="Phobius"/>
    </source>
</evidence>
<dbReference type="PIRSF" id="PIRSF005610">
    <property type="entry name" value="SirB"/>
    <property type="match status" value="1"/>
</dbReference>
<organism evidence="2 3">
    <name type="scientific">Acidihalobacter ferrooxydans</name>
    <dbReference type="NCBI Taxonomy" id="1765967"/>
    <lineage>
        <taxon>Bacteria</taxon>
        <taxon>Pseudomonadati</taxon>
        <taxon>Pseudomonadota</taxon>
        <taxon>Gammaproteobacteria</taxon>
        <taxon>Chromatiales</taxon>
        <taxon>Ectothiorhodospiraceae</taxon>
        <taxon>Acidihalobacter</taxon>
    </lineage>
</organism>
<accession>A0A1P8UCY3</accession>
<sequence>MFWLLKLHVASALLSISGFALRGIWMLRGSSLLQARATRVLPHIVDTFLLASGVGLVFTLHLYPTQQPWLAAKLVGLVFYIVLGMIALKRGRTRGIRAGAWVAAIAVFFYILAVAATKQVVPLS</sequence>
<dbReference type="OrthoDB" id="5588650at2"/>
<dbReference type="STRING" id="1765967.BW247_00140"/>